<dbReference type="EMBL" id="JAHESC010000031">
    <property type="protein sequence ID" value="MBT1688789.1"/>
    <property type="molecule type" value="Genomic_DNA"/>
</dbReference>
<evidence type="ECO:0000313" key="3">
    <source>
        <dbReference type="Proteomes" id="UP001319180"/>
    </source>
</evidence>
<dbReference type="AlphaFoldDB" id="A0AAP2GEX3"/>
<gene>
    <name evidence="2" type="ORF">KK078_19630</name>
</gene>
<keyword evidence="1" id="KW-0472">Membrane</keyword>
<keyword evidence="3" id="KW-1185">Reference proteome</keyword>
<keyword evidence="1" id="KW-0812">Transmembrane</keyword>
<proteinExistence type="predicted"/>
<dbReference type="Proteomes" id="UP001319180">
    <property type="component" value="Unassembled WGS sequence"/>
</dbReference>
<sequence length="179" mass="20650">MFPFYAVISKRPWLTFAALFIGFTILFFFVDRSESSTAEHIGKSILMGMMLAGWMKLSFSTKMRRDLSLFGPVLEEGEKIVRSAEAGYIIGKRPIQGNLVLTDRRLIFRHPSEKYWLRPRQVEADWNEITHVQLSVLHSKYRTGVTVKVKGREHIFTVSLADRWVTDIRNVVTHGHPAN</sequence>
<evidence type="ECO:0008006" key="4">
    <source>
        <dbReference type="Google" id="ProtNLM"/>
    </source>
</evidence>
<feature type="transmembrane region" description="Helical" evidence="1">
    <location>
        <begin position="41"/>
        <end position="59"/>
    </location>
</feature>
<evidence type="ECO:0000256" key="1">
    <source>
        <dbReference type="SAM" id="Phobius"/>
    </source>
</evidence>
<organism evidence="2 3">
    <name type="scientific">Dawidia soli</name>
    <dbReference type="NCBI Taxonomy" id="2782352"/>
    <lineage>
        <taxon>Bacteria</taxon>
        <taxon>Pseudomonadati</taxon>
        <taxon>Bacteroidota</taxon>
        <taxon>Cytophagia</taxon>
        <taxon>Cytophagales</taxon>
        <taxon>Chryseotaleaceae</taxon>
        <taxon>Dawidia</taxon>
    </lineage>
</organism>
<comment type="caution">
    <text evidence="2">The sequence shown here is derived from an EMBL/GenBank/DDBJ whole genome shotgun (WGS) entry which is preliminary data.</text>
</comment>
<dbReference type="RefSeq" id="WP_254092017.1">
    <property type="nucleotide sequence ID" value="NZ_JAHESC010000031.1"/>
</dbReference>
<name>A0AAP2GEX3_9BACT</name>
<reference evidence="2 3" key="1">
    <citation type="submission" date="2021-05" db="EMBL/GenBank/DDBJ databases">
        <title>A Polyphasic approach of four new species of the genus Ohtaekwangia: Ohtaekwangia histidinii sp. nov., Ohtaekwangia cretensis sp. nov., Ohtaekwangia indiensis sp. nov., Ohtaekwangia reichenbachii sp. nov. from diverse environment.</title>
        <authorList>
            <person name="Octaviana S."/>
        </authorList>
    </citation>
    <scope>NUCLEOTIDE SEQUENCE [LARGE SCALE GENOMIC DNA]</scope>
    <source>
        <strain evidence="2 3">PWU37</strain>
    </source>
</reference>
<protein>
    <recommendedName>
        <fullName evidence="4">GRAM domain-containing protein</fullName>
    </recommendedName>
</protein>
<evidence type="ECO:0000313" key="2">
    <source>
        <dbReference type="EMBL" id="MBT1688789.1"/>
    </source>
</evidence>
<keyword evidence="1" id="KW-1133">Transmembrane helix</keyword>
<accession>A0AAP2GEX3</accession>
<feature type="transmembrane region" description="Helical" evidence="1">
    <location>
        <begin position="12"/>
        <end position="29"/>
    </location>
</feature>